<keyword evidence="3" id="KW-1185">Reference proteome</keyword>
<evidence type="ECO:0000313" key="3">
    <source>
        <dbReference type="Proteomes" id="UP001161409"/>
    </source>
</evidence>
<dbReference type="EMBL" id="BSNF01000006">
    <property type="protein sequence ID" value="GLQ06340.1"/>
    <property type="molecule type" value="Genomic_DNA"/>
</dbReference>
<feature type="compositionally biased region" description="Basic and acidic residues" evidence="1">
    <location>
        <begin position="119"/>
        <end position="132"/>
    </location>
</feature>
<accession>A0ABQ5U575</accession>
<name>A0ABQ5U575_9PROT</name>
<comment type="caution">
    <text evidence="2">The sequence shown here is derived from an EMBL/GenBank/DDBJ whole genome shotgun (WGS) entry which is preliminary data.</text>
</comment>
<proteinExistence type="predicted"/>
<feature type="region of interest" description="Disordered" evidence="1">
    <location>
        <begin position="213"/>
        <end position="239"/>
    </location>
</feature>
<dbReference type="Proteomes" id="UP001161409">
    <property type="component" value="Unassembled WGS sequence"/>
</dbReference>
<dbReference type="RefSeq" id="WP_206374450.1">
    <property type="nucleotide sequence ID" value="NZ_BSNF01000006.1"/>
</dbReference>
<gene>
    <name evidence="2" type="ORF">GCM10007924_15610</name>
</gene>
<dbReference type="InterPro" id="IPR021973">
    <property type="entry name" value="SprA-related"/>
</dbReference>
<protein>
    <recommendedName>
        <fullName evidence="4">SprA-related family protein</fullName>
    </recommendedName>
</protein>
<reference evidence="2" key="2">
    <citation type="submission" date="2023-01" db="EMBL/GenBank/DDBJ databases">
        <title>Draft genome sequence of Sneathiella chinensis strain NBRC 103408.</title>
        <authorList>
            <person name="Sun Q."/>
            <person name="Mori K."/>
        </authorList>
    </citation>
    <scope>NUCLEOTIDE SEQUENCE</scope>
    <source>
        <strain evidence="2">NBRC 103408</strain>
    </source>
</reference>
<evidence type="ECO:0000256" key="1">
    <source>
        <dbReference type="SAM" id="MobiDB-lite"/>
    </source>
</evidence>
<dbReference type="Pfam" id="PF12118">
    <property type="entry name" value="SprA-related"/>
    <property type="match status" value="1"/>
</dbReference>
<reference evidence="2" key="1">
    <citation type="journal article" date="2014" name="Int. J. Syst. Evol. Microbiol.">
        <title>Complete genome of a new Firmicutes species belonging to the dominant human colonic microbiota ('Ruminococcus bicirculans') reveals two chromosomes and a selective capacity to utilize plant glucans.</title>
        <authorList>
            <consortium name="NISC Comparative Sequencing Program"/>
            <person name="Wegmann U."/>
            <person name="Louis P."/>
            <person name="Goesmann A."/>
            <person name="Henrissat B."/>
            <person name="Duncan S.H."/>
            <person name="Flint H.J."/>
        </authorList>
    </citation>
    <scope>NUCLEOTIDE SEQUENCE</scope>
    <source>
        <strain evidence="2">NBRC 103408</strain>
    </source>
</reference>
<feature type="compositionally biased region" description="Low complexity" evidence="1">
    <location>
        <begin position="81"/>
        <end position="95"/>
    </location>
</feature>
<evidence type="ECO:0000313" key="2">
    <source>
        <dbReference type="EMBL" id="GLQ06340.1"/>
    </source>
</evidence>
<organism evidence="2 3">
    <name type="scientific">Sneathiella chinensis</name>
    <dbReference type="NCBI Taxonomy" id="349750"/>
    <lineage>
        <taxon>Bacteria</taxon>
        <taxon>Pseudomonadati</taxon>
        <taxon>Pseudomonadota</taxon>
        <taxon>Alphaproteobacteria</taxon>
        <taxon>Sneathiellales</taxon>
        <taxon>Sneathiellaceae</taxon>
        <taxon>Sneathiella</taxon>
    </lineage>
</organism>
<sequence>MIPAVTPYFPVYDPPRPAADMAVRDGDQTGSGSHAVAAVTKSPQAQNREGTPPSPARVSPDNVIALQGNASQDDKSSLVPEQASTAKTADAAQAESEPKKSAANRMEFSEAEQEQIDALQDRDREVRAHEQAHAVAGGQYAGAPRYEYQIGPNGQRYAIGGEVKIDTAPIPNNPAATIAKMEVVIKAALAPAEPSAQDRAVAAAATQKLMDAQTEMLAEKNGPPEGTSPTDPGGEMIGQSIIPIDLFA</sequence>
<feature type="region of interest" description="Disordered" evidence="1">
    <location>
        <begin position="1"/>
        <end position="132"/>
    </location>
</feature>
<evidence type="ECO:0008006" key="4">
    <source>
        <dbReference type="Google" id="ProtNLM"/>
    </source>
</evidence>